<dbReference type="AlphaFoldDB" id="A0AB34JAS4"/>
<dbReference type="InterPro" id="IPR001849">
    <property type="entry name" value="PH_domain"/>
</dbReference>
<dbReference type="Pfam" id="PF00169">
    <property type="entry name" value="PH"/>
    <property type="match status" value="1"/>
</dbReference>
<evidence type="ECO:0000256" key="1">
    <source>
        <dbReference type="SAM" id="MobiDB-lite"/>
    </source>
</evidence>
<dbReference type="Proteomes" id="UP001515480">
    <property type="component" value="Unassembled WGS sequence"/>
</dbReference>
<name>A0AB34JAS4_PRYPA</name>
<feature type="region of interest" description="Disordered" evidence="1">
    <location>
        <begin position="307"/>
        <end position="327"/>
    </location>
</feature>
<dbReference type="Gene3D" id="2.30.29.30">
    <property type="entry name" value="Pleckstrin-homology domain (PH domain)/Phosphotyrosine-binding domain (PTB)"/>
    <property type="match status" value="1"/>
</dbReference>
<evidence type="ECO:0000313" key="4">
    <source>
        <dbReference type="Proteomes" id="UP001515480"/>
    </source>
</evidence>
<dbReference type="SUPFAM" id="SSF50729">
    <property type="entry name" value="PH domain-like"/>
    <property type="match status" value="1"/>
</dbReference>
<comment type="caution">
    <text evidence="3">The sequence shown here is derived from an EMBL/GenBank/DDBJ whole genome shotgun (WGS) entry which is preliminary data.</text>
</comment>
<dbReference type="InterPro" id="IPR011993">
    <property type="entry name" value="PH-like_dom_sf"/>
</dbReference>
<organism evidence="3 4">
    <name type="scientific">Prymnesium parvum</name>
    <name type="common">Toxic golden alga</name>
    <dbReference type="NCBI Taxonomy" id="97485"/>
    <lineage>
        <taxon>Eukaryota</taxon>
        <taxon>Haptista</taxon>
        <taxon>Haptophyta</taxon>
        <taxon>Prymnesiophyceae</taxon>
        <taxon>Prymnesiales</taxon>
        <taxon>Prymnesiaceae</taxon>
        <taxon>Prymnesium</taxon>
    </lineage>
</organism>
<proteinExistence type="predicted"/>
<feature type="compositionally biased region" description="Low complexity" evidence="1">
    <location>
        <begin position="307"/>
        <end position="320"/>
    </location>
</feature>
<feature type="domain" description="PH" evidence="2">
    <location>
        <begin position="156"/>
        <end position="253"/>
    </location>
</feature>
<evidence type="ECO:0000313" key="3">
    <source>
        <dbReference type="EMBL" id="KAL1518750.1"/>
    </source>
</evidence>
<dbReference type="SMART" id="SM00233">
    <property type="entry name" value="PH"/>
    <property type="match status" value="1"/>
</dbReference>
<gene>
    <name evidence="3" type="ORF">AB1Y20_003035</name>
</gene>
<accession>A0AB34JAS4</accession>
<sequence>MPAASWMAVRLVRSLLLALLLLLALAAASAYLLFDVRSFLLWSIRARLAELGCPGLPVSLDAASATFWSLEMRGLTVGNLRGEWRAPYAMRMERVHLRVAGLLALLSLHPCNPPHLLRFGELEFTVGFRVKALEVFEVEGMRVYIEDAHELPRAQDALLRGAMGKRPLNGGMGPVEHREVVLEATRISWYDHAGAQKAKGMLRLYASSAVEPVSGGGLPFAFEVISGADRLTLLAASEQERDAWVEAIRRAVREVGGVADLGGEENNAPWFAAIVAEDEGRKAMWRRRAAARRHEWRERWQASEQVARGAAAEEGAAAEAEGGGKGRAWDPLTDFMQSLKKHAAWAQRTAATGARLVEASEAAAAETRFDESTEFMIGNFVVHSMEVHMKDQVYALASDGWELRGFVGSENELKRQLFYVNEAEVKRQLLLGRVPQMGLFAKLLKDSGQRAVVETISDFTGKHDYQVGDISRAAIRKIGHGVATSVSEFTGKEEYHFGDISRAALAKVGSVFHKHEHHDPRKDSTLACVSVDDTCHTEEQGPPAAVSRSRVE</sequence>
<protein>
    <recommendedName>
        <fullName evidence="2">PH domain-containing protein</fullName>
    </recommendedName>
</protein>
<dbReference type="PROSITE" id="PS50003">
    <property type="entry name" value="PH_DOMAIN"/>
    <property type="match status" value="1"/>
</dbReference>
<dbReference type="EMBL" id="JBGBPQ010000010">
    <property type="protein sequence ID" value="KAL1518750.1"/>
    <property type="molecule type" value="Genomic_DNA"/>
</dbReference>
<evidence type="ECO:0000259" key="2">
    <source>
        <dbReference type="PROSITE" id="PS50003"/>
    </source>
</evidence>
<keyword evidence="4" id="KW-1185">Reference proteome</keyword>
<reference evidence="3 4" key="1">
    <citation type="journal article" date="2024" name="Science">
        <title>Giant polyketide synthase enzymes in the biosynthesis of giant marine polyether toxins.</title>
        <authorList>
            <person name="Fallon T.R."/>
            <person name="Shende V.V."/>
            <person name="Wierzbicki I.H."/>
            <person name="Pendleton A.L."/>
            <person name="Watervoot N.F."/>
            <person name="Auber R.P."/>
            <person name="Gonzalez D.J."/>
            <person name="Wisecaver J.H."/>
            <person name="Moore B.S."/>
        </authorList>
    </citation>
    <scope>NUCLEOTIDE SEQUENCE [LARGE SCALE GENOMIC DNA]</scope>
    <source>
        <strain evidence="3 4">12B1</strain>
    </source>
</reference>